<accession>A0A5B9P669</accession>
<evidence type="ECO:0000259" key="2">
    <source>
        <dbReference type="PROSITE" id="PS51977"/>
    </source>
</evidence>
<name>A0A5B9P669_9BACT</name>
<protein>
    <submittedName>
        <fullName evidence="3">WGR domain protein</fullName>
    </submittedName>
</protein>
<reference evidence="3 4" key="1">
    <citation type="submission" date="2019-08" db="EMBL/GenBank/DDBJ databases">
        <title>Deep-cultivation of Planctomycetes and their phenomic and genomic characterization uncovers novel biology.</title>
        <authorList>
            <person name="Wiegand S."/>
            <person name="Jogler M."/>
            <person name="Boedeker C."/>
            <person name="Pinto D."/>
            <person name="Vollmers J."/>
            <person name="Rivas-Marin E."/>
            <person name="Kohn T."/>
            <person name="Peeters S.H."/>
            <person name="Heuer A."/>
            <person name="Rast P."/>
            <person name="Oberbeckmann S."/>
            <person name="Bunk B."/>
            <person name="Jeske O."/>
            <person name="Meyerdierks A."/>
            <person name="Storesund J.E."/>
            <person name="Kallscheuer N."/>
            <person name="Luecker S."/>
            <person name="Lage O.M."/>
            <person name="Pohl T."/>
            <person name="Merkel B.J."/>
            <person name="Hornburger P."/>
            <person name="Mueller R.-W."/>
            <person name="Bruemmer F."/>
            <person name="Labrenz M."/>
            <person name="Spormann A.M."/>
            <person name="Op den Camp H."/>
            <person name="Overmann J."/>
            <person name="Amann R."/>
            <person name="Jetten M.S.M."/>
            <person name="Mascher T."/>
            <person name="Medema M.H."/>
            <person name="Devos D.P."/>
            <person name="Kaster A.-K."/>
            <person name="Ovreas L."/>
            <person name="Rohde M."/>
            <person name="Galperin M.Y."/>
            <person name="Jogler C."/>
        </authorList>
    </citation>
    <scope>NUCLEOTIDE SEQUENCE [LARGE SCALE GENOMIC DNA]</scope>
    <source>
        <strain evidence="3 4">FC18</strain>
    </source>
</reference>
<dbReference type="Proteomes" id="UP000322214">
    <property type="component" value="Chromosome"/>
</dbReference>
<dbReference type="CDD" id="cd07996">
    <property type="entry name" value="WGR_MMR_like"/>
    <property type="match status" value="1"/>
</dbReference>
<keyword evidence="4" id="KW-1185">Reference proteome</keyword>
<dbReference type="OrthoDB" id="9763697at2"/>
<dbReference type="STRING" id="980251.GCA_001642875_02290"/>
<evidence type="ECO:0000313" key="4">
    <source>
        <dbReference type="Proteomes" id="UP000322214"/>
    </source>
</evidence>
<dbReference type="PROSITE" id="PS51977">
    <property type="entry name" value="WGR"/>
    <property type="match status" value="1"/>
</dbReference>
<dbReference type="InterPro" id="IPR049809">
    <property type="entry name" value="YehF/YfeS-like_WGR"/>
</dbReference>
<dbReference type="InterPro" id="IPR036930">
    <property type="entry name" value="WGR_dom_sf"/>
</dbReference>
<dbReference type="EMBL" id="CP042912">
    <property type="protein sequence ID" value="QEG20675.1"/>
    <property type="molecule type" value="Genomic_DNA"/>
</dbReference>
<gene>
    <name evidence="3" type="ORF">MFFC18_05250</name>
</gene>
<feature type="compositionally biased region" description="Basic residues" evidence="1">
    <location>
        <begin position="1726"/>
        <end position="1750"/>
    </location>
</feature>
<feature type="region of interest" description="Disordered" evidence="1">
    <location>
        <begin position="1724"/>
        <end position="1750"/>
    </location>
</feature>
<evidence type="ECO:0000313" key="3">
    <source>
        <dbReference type="EMBL" id="QEG20675.1"/>
    </source>
</evidence>
<dbReference type="Pfam" id="PF13569">
    <property type="entry name" value="DUF4132"/>
    <property type="match status" value="1"/>
</dbReference>
<dbReference type="Pfam" id="PF05406">
    <property type="entry name" value="WGR"/>
    <property type="match status" value="1"/>
</dbReference>
<dbReference type="Pfam" id="PF18991">
    <property type="entry name" value="DUF5724"/>
    <property type="match status" value="2"/>
</dbReference>
<dbReference type="KEGG" id="mff:MFFC18_05250"/>
<dbReference type="SUPFAM" id="SSF48371">
    <property type="entry name" value="ARM repeat"/>
    <property type="match status" value="1"/>
</dbReference>
<dbReference type="InterPro" id="IPR016024">
    <property type="entry name" value="ARM-type_fold"/>
</dbReference>
<feature type="domain" description="WGR" evidence="2">
    <location>
        <begin position="1742"/>
        <end position="1815"/>
    </location>
</feature>
<feature type="region of interest" description="Disordered" evidence="1">
    <location>
        <begin position="1122"/>
        <end position="1141"/>
    </location>
</feature>
<feature type="compositionally biased region" description="Acidic residues" evidence="1">
    <location>
        <begin position="1122"/>
        <end position="1138"/>
    </location>
</feature>
<dbReference type="InterPro" id="IPR043782">
    <property type="entry name" value="DUF5724"/>
</dbReference>
<dbReference type="InterPro" id="IPR011989">
    <property type="entry name" value="ARM-like"/>
</dbReference>
<dbReference type="Gene3D" id="1.25.10.10">
    <property type="entry name" value="Leucine-rich Repeat Variant"/>
    <property type="match status" value="1"/>
</dbReference>
<dbReference type="RefSeq" id="WP_075084718.1">
    <property type="nucleotide sequence ID" value="NZ_CP042912.1"/>
</dbReference>
<sequence>MGKLVDLQQQVQSWHTGSNELRDEKRFLAGVKKLPAKLRPIALAAFGFDESEKQNRGYSWYHNESAKKREDREEWFAKWEPKIDSISGADRKKIFGLLGKQLAPWVELAWQQLKKSPYSIGYSQTAFRAHRNPEVTLKSRLNWLQRILSLTGPFQLEVLTPAWMAAWAAHAFDYQSGDVSPILIAAMDAGGKVGDEVFDILHATVTRDHPVGVMADFVIASLLGANRPKGWGLVEKTLLAAQRQEGLRQSIIESIDLAHPDAFERMLKLIVDENLIRFSSVARAVDVWLRLLWDSSSTKTLVENVEAVLAMKQSAAQHKKALADDDAETVYRALWVLATSDAISAMKQARKLLKHESDEVRYVAVWILHQLGFDEARRTKSVAISDENLQVAVLAASGLQGLEAENDVLERIPLADHGDVSSKDVFERIESLYQRLPEKSKKLEAIVWPWTERKVKRSQLSGSLLSTLGSRPPTRMLPYLKGLGSWEKARVISLLSAQKKWDKLTRSSLLELTGNPSADVRGAAFDAIKGKKLTDDEYHIFEGYLSRTAMDLRSKVVELLLKQPDAKVLGSADRLLGGDVKKRLAGLEILRQMAEADRSRTACVEAANEYRAGRKKVSKEEEIQLGEIANSDRPVWTLENGLGLLDQDGRSKVVPPKKKKVVLISKAAIACLKSLDELVHENRHESVRYKTWRGWDEGLLGELDYGLPHINPAKPLAKQIADFPLWETWVDWRDNRSAKLQDKDGLELLRAMTAGSFMESWDYGAITRFAKKPDQKKVAQAVLGEYQRPKLRYLSVVTRILNWLFYSRIPKGCLEYLMDCKENTGAHATAAMSGKLVQASRSEKSRWELRSMDWRCEDVMSVWPNAFDSFVSTTRIKLSVAQRRRMFELDRFWDEPVPEAPRNRVDLDDLAFAWRKKFASRDDMVDVLIGPNREEYGGFSQLSTLTEHAPKKPTRQILEETKGLAELVDEVRSRLLEVELSRGEKATAATEAALAVKSFYGIETLFRIQEALNGDYKVIHSWSARTEDSRPATLTKLIKSTYPAPGETAKDFAKHAKAAIKEGFFSEDLMLQLAFLAPQWSKFVGEYLKWKGFSEGLYWFLAHMSTWRNDATLAAASAEGIEDDDVDNESVDDDDDDSGIYQRPEKLSPWQRLIVERTPLSPAEREEGAVDVEWFHRTFKMLGEERWTEMAKCAKLAANSAQAKKAQFLADALLGNTPRQKLVDGIQKRNLKENVRLIGLLPLAKGAKRNKDVVERYEVLLAYQKYARKLSSLTKPEAFRALEIGMSNLARTAGYPDPLRLEWALEAESTRDLAKGPVSVTKDGVTVTLQLDEDAKPEILIRRGEKSLKSVPAKVRKSHAAISDLVDRAKDLRKKSSRIKQSLEAAMCRGDSIEAAELVKLMKHAILAPNLKRIVLIGDGIAGYPDKGGKVLRDHRGKLEPIKKKEQLKIAHPADLLALGSWDKWQRECFQSERVQPFKQVFRELYVPTNKEKTKTISSRFSGQQIGPKQAMALWGSRGWNTQDEVFKIFHDCSIIASVSFQYSFGTAAEIEGLTMETVQFQDRDTYKMLKLSDVPGNVFSEVMRDVDLVVSVAHRGEVDPEASESTVEMRSTLIRETCQLLSLKNVKFKPSHVIIKGHYGEYSLHLGSGNVHRLPGGALAILPVHAQHRGRLFLPFADNDPKTAEIVSKVLLLAKDEEIMDPTILDQLGAPMNLRADFDAEGPALKKKSKAGGKGKSSPRKGKVAKSKRHFEFAEGKSNKFWEIELTGESVVTTWGRIGSKGQTKTKSFASEDKAKEAFEKMIKDKTGKGYTES</sequence>
<proteinExistence type="predicted"/>
<dbReference type="Gene3D" id="2.20.140.10">
    <property type="entry name" value="WGR domain"/>
    <property type="match status" value="1"/>
</dbReference>
<evidence type="ECO:0000256" key="1">
    <source>
        <dbReference type="SAM" id="MobiDB-lite"/>
    </source>
</evidence>
<dbReference type="InterPro" id="IPR056639">
    <property type="entry name" value="DUF7737"/>
</dbReference>
<dbReference type="SUPFAM" id="SSF142921">
    <property type="entry name" value="WGR domain-like"/>
    <property type="match status" value="1"/>
</dbReference>
<dbReference type="Pfam" id="PF24879">
    <property type="entry name" value="DUF7737"/>
    <property type="match status" value="1"/>
</dbReference>
<dbReference type="InterPro" id="IPR025406">
    <property type="entry name" value="DUF4132"/>
</dbReference>
<dbReference type="SMART" id="SM00773">
    <property type="entry name" value="WGR"/>
    <property type="match status" value="1"/>
</dbReference>
<organism evidence="3 4">
    <name type="scientific">Mariniblastus fucicola</name>
    <dbReference type="NCBI Taxonomy" id="980251"/>
    <lineage>
        <taxon>Bacteria</taxon>
        <taxon>Pseudomonadati</taxon>
        <taxon>Planctomycetota</taxon>
        <taxon>Planctomycetia</taxon>
        <taxon>Pirellulales</taxon>
        <taxon>Pirellulaceae</taxon>
        <taxon>Mariniblastus</taxon>
    </lineage>
</organism>
<dbReference type="InterPro" id="IPR008893">
    <property type="entry name" value="WGR_domain"/>
</dbReference>